<accession>A0A378NSM5</accession>
<gene>
    <name evidence="3" type="ORF">NCTC10571_01013</name>
</gene>
<feature type="compositionally biased region" description="Basic and acidic residues" evidence="1">
    <location>
        <begin position="53"/>
        <end position="69"/>
    </location>
</feature>
<dbReference type="Proteomes" id="UP000255234">
    <property type="component" value="Unassembled WGS sequence"/>
</dbReference>
<dbReference type="AlphaFoldDB" id="A0A378NSM5"/>
<proteinExistence type="predicted"/>
<evidence type="ECO:0000313" key="4">
    <source>
        <dbReference type="Proteomes" id="UP000255234"/>
    </source>
</evidence>
<organism evidence="3 4">
    <name type="scientific">Megamonas hypermegale</name>
    <dbReference type="NCBI Taxonomy" id="158847"/>
    <lineage>
        <taxon>Bacteria</taxon>
        <taxon>Bacillati</taxon>
        <taxon>Bacillota</taxon>
        <taxon>Negativicutes</taxon>
        <taxon>Selenomonadales</taxon>
        <taxon>Selenomonadaceae</taxon>
        <taxon>Megamonas</taxon>
    </lineage>
</organism>
<dbReference type="EMBL" id="UGPP01000001">
    <property type="protein sequence ID" value="STY70866.1"/>
    <property type="molecule type" value="Genomic_DNA"/>
</dbReference>
<keyword evidence="2" id="KW-0732">Signal</keyword>
<feature type="region of interest" description="Disordered" evidence="1">
    <location>
        <begin position="30"/>
        <end position="88"/>
    </location>
</feature>
<feature type="compositionally biased region" description="Pro residues" evidence="1">
    <location>
        <begin position="35"/>
        <end position="52"/>
    </location>
</feature>
<evidence type="ECO:0000256" key="2">
    <source>
        <dbReference type="SAM" id="SignalP"/>
    </source>
</evidence>
<feature type="chain" id="PRO_5039676377" evidence="2">
    <location>
        <begin position="29"/>
        <end position="88"/>
    </location>
</feature>
<evidence type="ECO:0000313" key="3">
    <source>
        <dbReference type="EMBL" id="STY70866.1"/>
    </source>
</evidence>
<feature type="signal peptide" evidence="2">
    <location>
        <begin position="1"/>
        <end position="28"/>
    </location>
</feature>
<dbReference type="RefSeq" id="WP_115151322.1">
    <property type="nucleotide sequence ID" value="NZ_UGPP01000001.1"/>
</dbReference>
<sequence>MLKNRIKKSIGILTMACFLATPISYVISANTTEAAPPPPPRHRMAPPPPPQHKAPDWEKAPPPHQDRWKPAPKRQAPPPPPPRHGRHR</sequence>
<reference evidence="3 4" key="1">
    <citation type="submission" date="2018-06" db="EMBL/GenBank/DDBJ databases">
        <authorList>
            <consortium name="Pathogen Informatics"/>
            <person name="Doyle S."/>
        </authorList>
    </citation>
    <scope>NUCLEOTIDE SEQUENCE [LARGE SCALE GENOMIC DNA]</scope>
    <source>
        <strain evidence="3 4">NCTC10571</strain>
    </source>
</reference>
<dbReference type="STRING" id="1122216.GCA_000423385_00383"/>
<name>A0A378NSM5_9FIRM</name>
<protein>
    <submittedName>
        <fullName evidence="3">Uncharacterized protein</fullName>
    </submittedName>
</protein>
<evidence type="ECO:0000256" key="1">
    <source>
        <dbReference type="SAM" id="MobiDB-lite"/>
    </source>
</evidence>